<organism evidence="1 2">
    <name type="scientific">Nitrospira defluvii</name>
    <dbReference type="NCBI Taxonomy" id="330214"/>
    <lineage>
        <taxon>Bacteria</taxon>
        <taxon>Pseudomonadati</taxon>
        <taxon>Nitrospirota</taxon>
        <taxon>Nitrospiria</taxon>
        <taxon>Nitrospirales</taxon>
        <taxon>Nitrospiraceae</taxon>
        <taxon>Nitrospira</taxon>
    </lineage>
</organism>
<comment type="caution">
    <text evidence="1">The sequence shown here is derived from an EMBL/GenBank/DDBJ whole genome shotgun (WGS) entry which is preliminary data.</text>
</comment>
<protein>
    <submittedName>
        <fullName evidence="1">Uncharacterized protein</fullName>
    </submittedName>
</protein>
<name>A0ABN7M2B7_9BACT</name>
<dbReference type="RefSeq" id="WP_213043558.1">
    <property type="nucleotide sequence ID" value="NZ_CAJNBJ010000017.1"/>
</dbReference>
<accession>A0ABN7M2B7</accession>
<dbReference type="Pfam" id="PF14412">
    <property type="entry name" value="AHH"/>
    <property type="match status" value="1"/>
</dbReference>
<sequence>MDVGEAVAVDIASALHDESCYFCKSKEPPRIEENELQDSYPDDNDLDGALNDVKFKNDATKLGNALGGKPDALEITVGSGKYTAAVAAHHLIPGNGSLKQSDLFLSEKYLWKDGKEKGNIGYNINAACNGVWLPGNYGVRPWGRDGVIFKAKSGSDPKVFAFDAIEKWGAQFHDAHENYNDFVFDVLNKLYDKLEAQESLWCPEAKKQDKTPAEREPLYVLVSRLNTISSRMSRMLRVPTTNWKRNIYTSRFAFAYIQEKPHLSKKAT</sequence>
<evidence type="ECO:0000313" key="2">
    <source>
        <dbReference type="Proteomes" id="UP000675880"/>
    </source>
</evidence>
<keyword evidence="2" id="KW-1185">Reference proteome</keyword>
<dbReference type="Proteomes" id="UP000675880">
    <property type="component" value="Unassembled WGS sequence"/>
</dbReference>
<dbReference type="EMBL" id="CAJNBJ010000017">
    <property type="protein sequence ID" value="CAE6781648.1"/>
    <property type="molecule type" value="Genomic_DNA"/>
</dbReference>
<gene>
    <name evidence="1" type="ORF">NSPZN2_40785</name>
</gene>
<reference evidence="1 2" key="1">
    <citation type="submission" date="2021-02" db="EMBL/GenBank/DDBJ databases">
        <authorList>
            <person name="Han P."/>
        </authorList>
    </citation>
    <scope>NUCLEOTIDE SEQUENCE [LARGE SCALE GENOMIC DNA]</scope>
    <source>
        <strain evidence="1">Candidatus Nitrospira sp. ZN2</strain>
    </source>
</reference>
<dbReference type="InterPro" id="IPR032871">
    <property type="entry name" value="AHH_dom_containing"/>
</dbReference>
<proteinExistence type="predicted"/>
<evidence type="ECO:0000313" key="1">
    <source>
        <dbReference type="EMBL" id="CAE6781648.1"/>
    </source>
</evidence>